<sequence length="366" mass="40743">MKRNTFRFAILAAAALTATACNDTPDSLYEHEDSVQDVPDIVLESSAKPYDIIPEEEWADIDFSKAWGSPDQCLYASMGTDDEGSTTLYDQRPAHYVKLNTHIRMMKGNVTVEQFEKFVEANPNAVKMPKEPFWKWEDPDGNSRKDFPVVCITWKEADAFARWLGGRLPTEAEWEMAAKAATAENSGDRYLSYSNNSSSNKAAWFFNSKNASYGTGLVTVITDAQGNRIERIGRMAHRCGEMKDGKTSPANALGLTDMCGNVMEWCSDWYGADYYRECLKNAVPTEGEIPYLDAEGKSVTGEIIYVENPQGPATGKLKVLRGGSWNQPEYAVKTTMRLKIQPGTRSEEIGFRVVFDVTEGADYGGN</sequence>
<dbReference type="PANTHER" id="PTHR23150:SF19">
    <property type="entry name" value="FORMYLGLYCINE-GENERATING ENZYME"/>
    <property type="match status" value="1"/>
</dbReference>
<feature type="chain" id="PRO_5010267350" evidence="1">
    <location>
        <begin position="21"/>
        <end position="366"/>
    </location>
</feature>
<reference evidence="3 4" key="1">
    <citation type="submission" date="2016-10" db="EMBL/GenBank/DDBJ databases">
        <authorList>
            <person name="de Groot N.N."/>
        </authorList>
    </citation>
    <scope>NUCLEOTIDE SEQUENCE [LARGE SCALE GENOMIC DNA]</scope>
    <source>
        <strain evidence="3 4">DSM 25383</strain>
    </source>
</reference>
<dbReference type="Pfam" id="PF03781">
    <property type="entry name" value="FGE-sulfatase"/>
    <property type="match status" value="1"/>
</dbReference>
<dbReference type="OrthoDB" id="9768004at2"/>
<evidence type="ECO:0000313" key="4">
    <source>
        <dbReference type="Proteomes" id="UP000183253"/>
    </source>
</evidence>
<dbReference type="Gene3D" id="3.90.1580.10">
    <property type="entry name" value="paralog of FGE (formylglycine-generating enzyme)"/>
    <property type="match status" value="1"/>
</dbReference>
<feature type="domain" description="Sulfatase-modifying factor enzyme-like" evidence="2">
    <location>
        <begin position="77"/>
        <end position="354"/>
    </location>
</feature>
<dbReference type="InterPro" id="IPR042095">
    <property type="entry name" value="SUMF_sf"/>
</dbReference>
<feature type="signal peptide" evidence="1">
    <location>
        <begin position="1"/>
        <end position="20"/>
    </location>
</feature>
<evidence type="ECO:0000256" key="1">
    <source>
        <dbReference type="SAM" id="SignalP"/>
    </source>
</evidence>
<dbReference type="GO" id="GO:0120147">
    <property type="term" value="F:formylglycine-generating oxidase activity"/>
    <property type="evidence" value="ECO:0007669"/>
    <property type="project" value="TreeGrafter"/>
</dbReference>
<dbReference type="InterPro" id="IPR051043">
    <property type="entry name" value="Sulfatase_Mod_Factor_Kinase"/>
</dbReference>
<dbReference type="PANTHER" id="PTHR23150">
    <property type="entry name" value="SULFATASE MODIFYING FACTOR 1, 2"/>
    <property type="match status" value="1"/>
</dbReference>
<keyword evidence="1" id="KW-0732">Signal</keyword>
<dbReference type="STRING" id="1033731.SAMN05444145_106174"/>
<protein>
    <submittedName>
        <fullName evidence="3">Iron(II)-dependent oxidoreductase</fullName>
    </submittedName>
</protein>
<dbReference type="InterPro" id="IPR016187">
    <property type="entry name" value="CTDL_fold"/>
</dbReference>
<evidence type="ECO:0000313" key="3">
    <source>
        <dbReference type="EMBL" id="SEA79692.1"/>
    </source>
</evidence>
<dbReference type="InterPro" id="IPR005532">
    <property type="entry name" value="SUMF_dom"/>
</dbReference>
<keyword evidence="4" id="KW-1185">Reference proteome</keyword>
<dbReference type="AlphaFoldDB" id="A0A1H4E5P2"/>
<dbReference type="Proteomes" id="UP000183253">
    <property type="component" value="Unassembled WGS sequence"/>
</dbReference>
<gene>
    <name evidence="3" type="ORF">SAMN05444145_106174</name>
</gene>
<dbReference type="RefSeq" id="WP_010266441.1">
    <property type="nucleotide sequence ID" value="NZ_CAEG01000021.1"/>
</dbReference>
<organism evidence="3 4">
    <name type="scientific">Alistipes timonensis JC136</name>
    <dbReference type="NCBI Taxonomy" id="1033731"/>
    <lineage>
        <taxon>Bacteria</taxon>
        <taxon>Pseudomonadati</taxon>
        <taxon>Bacteroidota</taxon>
        <taxon>Bacteroidia</taxon>
        <taxon>Bacteroidales</taxon>
        <taxon>Rikenellaceae</taxon>
        <taxon>Alistipes</taxon>
    </lineage>
</organism>
<proteinExistence type="predicted"/>
<dbReference type="SUPFAM" id="SSF56436">
    <property type="entry name" value="C-type lectin-like"/>
    <property type="match status" value="1"/>
</dbReference>
<name>A0A1H4E5P2_9BACT</name>
<dbReference type="EMBL" id="FNRI01000006">
    <property type="protein sequence ID" value="SEA79692.1"/>
    <property type="molecule type" value="Genomic_DNA"/>
</dbReference>
<evidence type="ECO:0000259" key="2">
    <source>
        <dbReference type="Pfam" id="PF03781"/>
    </source>
</evidence>
<accession>A0A1H4E5P2</accession>
<dbReference type="PROSITE" id="PS51257">
    <property type="entry name" value="PROKAR_LIPOPROTEIN"/>
    <property type="match status" value="1"/>
</dbReference>